<dbReference type="InterPro" id="IPR038461">
    <property type="entry name" value="Schlafen_AlbA_2_dom_sf"/>
</dbReference>
<evidence type="ECO:0000313" key="2">
    <source>
        <dbReference type="EMBL" id="BFO71816.1"/>
    </source>
</evidence>
<sequence length="554" mass="62939">MTHNVRITNMIDLSHILGMKEDCHLEAKSAKGGFPDSFWDSYSAFANTDGGTILLGVEEKTDHTLYMKDGLADAEKMKNDFWNMVNNRQKISHNIVTNSMVYVATLENKDILVVEVPRAERTARPVYKGQDPRRGTYRRWNEGDHLCSIEEISAILRDASNSSLDATPIKDMGMNVFCEESINSYRNVFKSTNPNHLWNQLDNNMFLRRIKAISVANDGQYHPTEAGLLMFGYEYEITNHFPQYFLDYQEDRVMIGVTRWKDRITSASGDWSGNLFDFTFKILPKLQSNLKIPFVLKGIQRIDDTPMHKLLREAVVNTLSNADYWGRQGIVISKNKDGFVFANPGRLRIPKKEAIGGGVSDPRNSTILKFFSLIRFGERAGSGLNGIIHVWNTVYHTDASIIEKEGEVDRTILTLPFNGHEQDVEAMLQLYDDYDTIINDVVNNKVKTEKNGENINEKIKIKSFINEKLSTTPNINDKLSITTDIVDNLVEIVCYIISNDHSKTDIIANVIGKSISRTREYLQALTAIHIISPEGSNKNRTYSINKDVVESLYS</sequence>
<feature type="domain" description="Schlafen AlbA-2" evidence="1">
    <location>
        <begin position="21"/>
        <end position="139"/>
    </location>
</feature>
<gene>
    <name evidence="2" type="ORF">GTC17253_17820</name>
</gene>
<dbReference type="InterPro" id="IPR007421">
    <property type="entry name" value="Schlafen_AlbA_2_dom"/>
</dbReference>
<organism evidence="2">
    <name type="scientific">Prevotella sp. GTC17253</name>
    <dbReference type="NCBI Taxonomy" id="3236793"/>
    <lineage>
        <taxon>Bacteria</taxon>
        <taxon>Pseudomonadati</taxon>
        <taxon>Bacteroidota</taxon>
        <taxon>Bacteroidia</taxon>
        <taxon>Bacteroidales</taxon>
        <taxon>Prevotellaceae</taxon>
        <taxon>Prevotella</taxon>
    </lineage>
</organism>
<dbReference type="AlphaFoldDB" id="A0AB33IW31"/>
<dbReference type="InterPro" id="IPR038475">
    <property type="entry name" value="RecG_C_sf"/>
</dbReference>
<accession>A0AB33IW31</accession>
<dbReference type="PANTHER" id="PTHR30595">
    <property type="entry name" value="GLPR-RELATED TRANSCRIPTIONAL REPRESSOR"/>
    <property type="match status" value="1"/>
</dbReference>
<proteinExistence type="predicted"/>
<dbReference type="Gene3D" id="3.30.950.30">
    <property type="entry name" value="Schlafen, AAA domain"/>
    <property type="match status" value="1"/>
</dbReference>
<reference evidence="2" key="1">
    <citation type="submission" date="2024-07" db="EMBL/GenBank/DDBJ databases">
        <title>Complete genome sequence of Prevotella sp. YM-2024 GTC17253.</title>
        <authorList>
            <person name="Hayashi M."/>
            <person name="Muto Y."/>
            <person name="Tanaka K."/>
            <person name="Niwa H."/>
        </authorList>
    </citation>
    <scope>NUCLEOTIDE SEQUENCE</scope>
    <source>
        <strain evidence="2">GTC17253</strain>
    </source>
</reference>
<evidence type="ECO:0000259" key="1">
    <source>
        <dbReference type="Pfam" id="PF04326"/>
    </source>
</evidence>
<protein>
    <submittedName>
        <fullName evidence="2">DNA binding domain-containing protein</fullName>
    </submittedName>
</protein>
<name>A0AB33IW31_9BACT</name>
<dbReference type="PANTHER" id="PTHR30595:SF6">
    <property type="entry name" value="SCHLAFEN ALBA-2 DOMAIN-CONTAINING PROTEIN"/>
    <property type="match status" value="1"/>
</dbReference>
<dbReference type="Gene3D" id="3.30.565.60">
    <property type="match status" value="1"/>
</dbReference>
<dbReference type="Pfam" id="PF04326">
    <property type="entry name" value="SLFN_AlbA_2"/>
    <property type="match status" value="1"/>
</dbReference>
<dbReference type="EMBL" id="AP035785">
    <property type="protein sequence ID" value="BFO71816.1"/>
    <property type="molecule type" value="Genomic_DNA"/>
</dbReference>